<accession>A0AAC9AXK2</accession>
<dbReference type="EMBL" id="CP013344">
    <property type="protein sequence ID" value="AMU91889.1"/>
    <property type="molecule type" value="Genomic_DNA"/>
</dbReference>
<reference evidence="2 3" key="2">
    <citation type="journal article" date="2016" name="Genome Announc.">
        <title>Complete Genome Sequence of Sphingopyxis macrogoltabida Strain 203N (NBRC 111659), a Polyethylene Glycol Degrader.</title>
        <authorList>
            <person name="Ohtsubo Y."/>
            <person name="Nonoyama S."/>
            <person name="Nagata Y."/>
            <person name="Numata M."/>
            <person name="Tsuchikane K."/>
            <person name="Hosoyama A."/>
            <person name="Yamazoe A."/>
            <person name="Tsuda M."/>
            <person name="Fujita N."/>
            <person name="Kawai F."/>
        </authorList>
    </citation>
    <scope>NUCLEOTIDE SEQUENCE [LARGE SCALE GENOMIC DNA]</scope>
    <source>
        <strain evidence="2 3">203N</strain>
    </source>
</reference>
<dbReference type="AlphaFoldDB" id="A0AAC9AXK2"/>
<keyword evidence="3" id="KW-1185">Reference proteome</keyword>
<keyword evidence="1" id="KW-0472">Membrane</keyword>
<protein>
    <submittedName>
        <fullName evidence="2">Uncharacterized protein</fullName>
    </submittedName>
</protein>
<dbReference type="Proteomes" id="UP000076088">
    <property type="component" value="Chromosome"/>
</dbReference>
<gene>
    <name evidence="2" type="ORF">ATM17_23030</name>
</gene>
<keyword evidence="1" id="KW-0812">Transmembrane</keyword>
<dbReference type="RefSeq" id="WP_062913007.1">
    <property type="nucleotide sequence ID" value="NZ_CP013344.1"/>
</dbReference>
<feature type="transmembrane region" description="Helical" evidence="1">
    <location>
        <begin position="94"/>
        <end position="124"/>
    </location>
</feature>
<feature type="transmembrane region" description="Helical" evidence="1">
    <location>
        <begin position="58"/>
        <end position="82"/>
    </location>
</feature>
<sequence>MSEGAGFTGEFESSRGYLNDAALDFFIANPSFFGVGPSVSLDVLDLGVRPHNILFSSLIELGFVGFLFFAISLITAFFGLFVPALRNSFRILPFLLYCALIAAAFKTPFYFLLGLPWAVLILGYSGVMRSDQRDFAPAATNA</sequence>
<evidence type="ECO:0000313" key="3">
    <source>
        <dbReference type="Proteomes" id="UP000076088"/>
    </source>
</evidence>
<keyword evidence="1" id="KW-1133">Transmembrane helix</keyword>
<evidence type="ECO:0000313" key="2">
    <source>
        <dbReference type="EMBL" id="AMU91889.1"/>
    </source>
</evidence>
<organism evidence="2 3">
    <name type="scientific">Sphingopyxis macrogoltabida</name>
    <name type="common">Sphingomonas macrogoltabidus</name>
    <dbReference type="NCBI Taxonomy" id="33050"/>
    <lineage>
        <taxon>Bacteria</taxon>
        <taxon>Pseudomonadati</taxon>
        <taxon>Pseudomonadota</taxon>
        <taxon>Alphaproteobacteria</taxon>
        <taxon>Sphingomonadales</taxon>
        <taxon>Sphingomonadaceae</taxon>
        <taxon>Sphingopyxis</taxon>
    </lineage>
</organism>
<name>A0AAC9AXK2_SPHMC</name>
<proteinExistence type="predicted"/>
<evidence type="ECO:0000256" key="1">
    <source>
        <dbReference type="SAM" id="Phobius"/>
    </source>
</evidence>
<reference evidence="3" key="1">
    <citation type="submission" date="2015-11" db="EMBL/GenBank/DDBJ databases">
        <title>Complete genome sequence of a polyethylene-glycol degrader Sphingopyxis macrogoltabida 203N (NBRC 111659).</title>
        <authorList>
            <person name="Yoshiyuki O."/>
            <person name="Shouta N."/>
            <person name="Nagata Y."/>
            <person name="Numata M."/>
            <person name="Tsuchikane K."/>
            <person name="Hosoyama A."/>
            <person name="Yamazoe A."/>
            <person name="Tsuda M."/>
            <person name="Fujita N."/>
            <person name="Kawai F."/>
        </authorList>
    </citation>
    <scope>NUCLEOTIDE SEQUENCE [LARGE SCALE GENOMIC DNA]</scope>
    <source>
        <strain evidence="3">203N</strain>
    </source>
</reference>